<accession>A0A398CWQ2</accession>
<proteinExistence type="predicted"/>
<feature type="transmembrane region" description="Helical" evidence="4">
    <location>
        <begin position="147"/>
        <end position="166"/>
    </location>
</feature>
<feature type="transmembrane region" description="Helical" evidence="4">
    <location>
        <begin position="297"/>
        <end position="319"/>
    </location>
</feature>
<feature type="transmembrane region" description="Helical" evidence="4">
    <location>
        <begin position="228"/>
        <end position="246"/>
    </location>
</feature>
<comment type="caution">
    <text evidence="6">The sequence shown here is derived from an EMBL/GenBank/DDBJ whole genome shotgun (WGS) entry which is preliminary data.</text>
</comment>
<feature type="transmembrane region" description="Helical" evidence="4">
    <location>
        <begin position="178"/>
        <end position="196"/>
    </location>
</feature>
<keyword evidence="1 4" id="KW-0812">Transmembrane</keyword>
<dbReference type="SUPFAM" id="SSF103473">
    <property type="entry name" value="MFS general substrate transporter"/>
    <property type="match status" value="1"/>
</dbReference>
<evidence type="ECO:0000256" key="2">
    <source>
        <dbReference type="ARBA" id="ARBA00022989"/>
    </source>
</evidence>
<dbReference type="Pfam" id="PF07690">
    <property type="entry name" value="MFS_1"/>
    <property type="match status" value="2"/>
</dbReference>
<name>A0A398CWQ2_9BACT</name>
<gene>
    <name evidence="6" type="ORF">SMC5_10145</name>
</gene>
<feature type="transmembrane region" description="Helical" evidence="4">
    <location>
        <begin position="331"/>
        <end position="361"/>
    </location>
</feature>
<dbReference type="InterPro" id="IPR011701">
    <property type="entry name" value="MFS"/>
</dbReference>
<feature type="domain" description="Major facilitator superfamily (MFS) profile" evidence="5">
    <location>
        <begin position="9"/>
        <end position="437"/>
    </location>
</feature>
<feature type="transmembrane region" description="Helical" evidence="4">
    <location>
        <begin position="414"/>
        <end position="432"/>
    </location>
</feature>
<reference evidence="6 7" key="1">
    <citation type="submission" date="2018-09" db="EMBL/GenBank/DDBJ databases">
        <title>Discovery and Ecogenomic Context for Candidatus Cryosericales, a Global Caldiserica Order Active in Thawing Permafrost.</title>
        <authorList>
            <person name="Martinez M.A."/>
            <person name="Woodcroft B.J."/>
            <person name="Ignacio Espinoza J.C."/>
            <person name="Zayed A."/>
            <person name="Singleton C.M."/>
            <person name="Boyd J."/>
            <person name="Li Y.-F."/>
            <person name="Purvine S."/>
            <person name="Maughan H."/>
            <person name="Hodgkins S.B."/>
            <person name="Anderson D."/>
            <person name="Sederholm M."/>
            <person name="Temperton B."/>
            <person name="Saleska S.R."/>
            <person name="Tyson G.W."/>
            <person name="Rich V.I."/>
        </authorList>
    </citation>
    <scope>NUCLEOTIDE SEQUENCE [LARGE SCALE GENOMIC DNA]</scope>
    <source>
        <strain evidence="6 7">SMC5</strain>
    </source>
</reference>
<dbReference type="AlphaFoldDB" id="A0A398CWQ2"/>
<feature type="transmembrane region" description="Helical" evidence="4">
    <location>
        <begin position="7"/>
        <end position="27"/>
    </location>
</feature>
<evidence type="ECO:0000313" key="7">
    <source>
        <dbReference type="Proteomes" id="UP000266489"/>
    </source>
</evidence>
<dbReference type="RefSeq" id="WP_119087036.1">
    <property type="nucleotide sequence ID" value="NZ_QXIU01000255.1"/>
</dbReference>
<dbReference type="EMBL" id="QXIU01000255">
    <property type="protein sequence ID" value="RIE07192.1"/>
    <property type="molecule type" value="Genomic_DNA"/>
</dbReference>
<feature type="transmembrane region" description="Helical" evidence="4">
    <location>
        <begin position="109"/>
        <end position="126"/>
    </location>
</feature>
<dbReference type="InterPro" id="IPR020846">
    <property type="entry name" value="MFS_dom"/>
</dbReference>
<evidence type="ECO:0000256" key="1">
    <source>
        <dbReference type="ARBA" id="ARBA00022692"/>
    </source>
</evidence>
<protein>
    <submittedName>
        <fullName evidence="6">MFS transporter</fullName>
    </submittedName>
</protein>
<feature type="transmembrane region" description="Helical" evidence="4">
    <location>
        <begin position="79"/>
        <end position="103"/>
    </location>
</feature>
<sequence length="453" mass="49366">MKRKVSYFKIFLLGFGFFGISILWSLYNSDIPIMLKSFYNLSYTASGWVMNVDNILAITLIPLVGFWSDHVWTRIGRRMPFIISTLPVGAVLFALVPWIPLWFGSSTTSLVVFILVLFFMNISLGISRSPIIALMPDLVPSEERSPANGVINFMGGFGSLLVYFVIGKISTTNRPLGFAIAGASVLVAAVIMFLSIHETRDSLDRKAPQSEHADFSLLHKMWTPKYRSLLLICLAIFFWFIAYNAIETYYPTYMHYEGPAVKALIARLGTATPTDAVSLAQLDSVRQTSEASAKFNFGVMSLAFMVLAIPAGFIGKALGRRSTIVIGLTGVILMVLLLALNIVGIGVLAVFIMGGLSWALVNINSLPMVLDMGSLEMVGALTGVYYFFSQAADIISPPLVGRIADLAGGTMSVMFPYAAIFFVLSAVCMLFIRSEDKPAISSDQTLSANGPAV</sequence>
<dbReference type="Proteomes" id="UP000266489">
    <property type="component" value="Unassembled WGS sequence"/>
</dbReference>
<evidence type="ECO:0000256" key="3">
    <source>
        <dbReference type="ARBA" id="ARBA00023136"/>
    </source>
</evidence>
<dbReference type="Gene3D" id="1.20.1250.20">
    <property type="entry name" value="MFS general substrate transporter like domains"/>
    <property type="match status" value="2"/>
</dbReference>
<evidence type="ECO:0000313" key="6">
    <source>
        <dbReference type="EMBL" id="RIE07192.1"/>
    </source>
</evidence>
<evidence type="ECO:0000259" key="5">
    <source>
        <dbReference type="PROSITE" id="PS50850"/>
    </source>
</evidence>
<dbReference type="PANTHER" id="PTHR23528:SF1">
    <property type="entry name" value="MAJOR FACILITATOR SUPERFAMILY (MFS) PROFILE DOMAIN-CONTAINING PROTEIN"/>
    <property type="match status" value="1"/>
</dbReference>
<evidence type="ECO:0000256" key="4">
    <source>
        <dbReference type="SAM" id="Phobius"/>
    </source>
</evidence>
<dbReference type="PANTHER" id="PTHR23528">
    <property type="match status" value="1"/>
</dbReference>
<dbReference type="GO" id="GO:0022857">
    <property type="term" value="F:transmembrane transporter activity"/>
    <property type="evidence" value="ECO:0007669"/>
    <property type="project" value="InterPro"/>
</dbReference>
<dbReference type="OrthoDB" id="7584869at2"/>
<organism evidence="6 7">
    <name type="scientific">Candidatus Cryosericum odellii</name>
    <dbReference type="NCBI Taxonomy" id="2290917"/>
    <lineage>
        <taxon>Bacteria</taxon>
        <taxon>Pseudomonadati</taxon>
        <taxon>Caldisericota/Cryosericota group</taxon>
        <taxon>Candidatus Cryosericota</taxon>
        <taxon>Candidatus Cryosericia</taxon>
        <taxon>Candidatus Cryosericales</taxon>
        <taxon>Candidatus Cryosericaceae</taxon>
        <taxon>Candidatus Cryosericum</taxon>
    </lineage>
</organism>
<keyword evidence="2 4" id="KW-1133">Transmembrane helix</keyword>
<feature type="transmembrane region" description="Helical" evidence="4">
    <location>
        <begin position="47"/>
        <end position="67"/>
    </location>
</feature>
<dbReference type="PROSITE" id="PS50850">
    <property type="entry name" value="MFS"/>
    <property type="match status" value="1"/>
</dbReference>
<dbReference type="InterPro" id="IPR036259">
    <property type="entry name" value="MFS_trans_sf"/>
</dbReference>
<keyword evidence="3 4" id="KW-0472">Membrane</keyword>